<dbReference type="Pfam" id="PF11751">
    <property type="entry name" value="PorP_SprF"/>
    <property type="match status" value="1"/>
</dbReference>
<dbReference type="PANTHER" id="PTHR30329">
    <property type="entry name" value="STATOR ELEMENT OF FLAGELLAR MOTOR COMPLEX"/>
    <property type="match status" value="1"/>
</dbReference>
<dbReference type="NCBIfam" id="TIGR03519">
    <property type="entry name" value="T9SS_PorP_fam"/>
    <property type="match status" value="1"/>
</dbReference>
<dbReference type="InterPro" id="IPR036737">
    <property type="entry name" value="OmpA-like_sf"/>
</dbReference>
<dbReference type="SUPFAM" id="SSF103088">
    <property type="entry name" value="OmpA-like"/>
    <property type="match status" value="1"/>
</dbReference>
<dbReference type="PANTHER" id="PTHR30329:SF21">
    <property type="entry name" value="LIPOPROTEIN YIAD-RELATED"/>
    <property type="match status" value="1"/>
</dbReference>
<dbReference type="STRING" id="984262.SGRA_0444"/>
<dbReference type="Proteomes" id="UP000007519">
    <property type="component" value="Chromosome"/>
</dbReference>
<dbReference type="Gene3D" id="3.30.1330.60">
    <property type="entry name" value="OmpA-like domain"/>
    <property type="match status" value="1"/>
</dbReference>
<dbReference type="KEGG" id="sgn:SGRA_0444"/>
<evidence type="ECO:0000256" key="3">
    <source>
        <dbReference type="SAM" id="SignalP"/>
    </source>
</evidence>
<gene>
    <name evidence="5" type="ordered locus">SGRA_0444</name>
</gene>
<proteinExistence type="predicted"/>
<keyword evidence="6" id="KW-1185">Reference proteome</keyword>
<evidence type="ECO:0000313" key="5">
    <source>
        <dbReference type="EMBL" id="AFC23183.1"/>
    </source>
</evidence>
<feature type="chain" id="PRO_5003604183" evidence="3">
    <location>
        <begin position="23"/>
        <end position="507"/>
    </location>
</feature>
<dbReference type="HOGENOM" id="CLU_537345_0_0_10"/>
<evidence type="ECO:0000256" key="1">
    <source>
        <dbReference type="PROSITE-ProRule" id="PRU00473"/>
    </source>
</evidence>
<keyword evidence="3" id="KW-0732">Signal</keyword>
<name>H6L947_SAPGL</name>
<sequence length="507" mass="56965">MKGIYKLGLSLLMALGLQTAEAQQLPVFGHYIYNPYLYNPARTGDQGLGSLNLNIKRQWTSLPYAPLTAAFSAEAPIQNKKMGLGGMLYTDQTHIIRKVGGLASYAYHIPFSEDGSHGLSAGLSLGLVNQRFDFQSADVEDQNDPEILGDQAQGTAFDFNMGLNYRWKKLNIGLSMLQGLNNQIRFLDALEREVSYVNTRHFMASAGYEFALGEQKKFFIRPVVMSRIVPGLPLQVEGNLLFGWKQLLWGGFAYRSSNNETATSAIIATVGVNVQKQMFFAYSFEMGADASLNNALGNQHEFMLAYRFKERKQKNEKLESEIEKMKSRELDMLQRMDQQGKGLDSLRQAQAAAAAEKASMQEQIKQQASLLTEQQRVMAKNKKDIEELRQAIKEQPMMYDRLGSIYFKQGQAQLTGEEKAKLEALKQIFADQPKAMLYLFGNASTDGDPAKNLKLSNERCIVVRKYLINLGLDPMRIMVLPMGEDNSLKGDDQVNPNDRRVDLILSE</sequence>
<dbReference type="RefSeq" id="WP_014373430.1">
    <property type="nucleotide sequence ID" value="NC_016940.1"/>
</dbReference>
<organism evidence="5 6">
    <name type="scientific">Saprospira grandis (strain Lewin)</name>
    <dbReference type="NCBI Taxonomy" id="984262"/>
    <lineage>
        <taxon>Bacteria</taxon>
        <taxon>Pseudomonadati</taxon>
        <taxon>Bacteroidota</taxon>
        <taxon>Saprospiria</taxon>
        <taxon>Saprospirales</taxon>
        <taxon>Saprospiraceae</taxon>
        <taxon>Saprospira</taxon>
    </lineage>
</organism>
<evidence type="ECO:0000313" key="6">
    <source>
        <dbReference type="Proteomes" id="UP000007519"/>
    </source>
</evidence>
<feature type="domain" description="OmpA-like" evidence="4">
    <location>
        <begin position="394"/>
        <end position="507"/>
    </location>
</feature>
<dbReference type="Pfam" id="PF00691">
    <property type="entry name" value="OmpA"/>
    <property type="match status" value="1"/>
</dbReference>
<evidence type="ECO:0000256" key="2">
    <source>
        <dbReference type="SAM" id="Coils"/>
    </source>
</evidence>
<dbReference type="eggNOG" id="COG2885">
    <property type="taxonomic scope" value="Bacteria"/>
</dbReference>
<dbReference type="OrthoDB" id="1108826at2"/>
<dbReference type="InterPro" id="IPR006665">
    <property type="entry name" value="OmpA-like"/>
</dbReference>
<dbReference type="AlphaFoldDB" id="H6L947"/>
<protein>
    <submittedName>
        <fullName evidence="5">Membrane protein</fullName>
    </submittedName>
</protein>
<dbReference type="PROSITE" id="PS51123">
    <property type="entry name" value="OMPA_2"/>
    <property type="match status" value="1"/>
</dbReference>
<dbReference type="GO" id="GO:0016020">
    <property type="term" value="C:membrane"/>
    <property type="evidence" value="ECO:0007669"/>
    <property type="project" value="UniProtKB-UniRule"/>
</dbReference>
<keyword evidence="2" id="KW-0175">Coiled coil</keyword>
<dbReference type="EMBL" id="CP002831">
    <property type="protein sequence ID" value="AFC23183.1"/>
    <property type="molecule type" value="Genomic_DNA"/>
</dbReference>
<accession>H6L947</accession>
<reference evidence="5 6" key="1">
    <citation type="journal article" date="2012" name="Stand. Genomic Sci.">
        <title>Complete genome sequencing and analysis of Saprospira grandis str. Lewin, a predatory marine bacterium.</title>
        <authorList>
            <person name="Saw J.H."/>
            <person name="Yuryev A."/>
            <person name="Kanbe M."/>
            <person name="Hou S."/>
            <person name="Young A.G."/>
            <person name="Aizawa S."/>
            <person name="Alam M."/>
        </authorList>
    </citation>
    <scope>NUCLEOTIDE SEQUENCE [LARGE SCALE GENOMIC DNA]</scope>
    <source>
        <strain evidence="5 6">Lewin</strain>
    </source>
</reference>
<feature type="signal peptide" evidence="3">
    <location>
        <begin position="1"/>
        <end position="22"/>
    </location>
</feature>
<dbReference type="InterPro" id="IPR050330">
    <property type="entry name" value="Bact_OuterMem_StrucFunc"/>
</dbReference>
<dbReference type="CDD" id="cd07185">
    <property type="entry name" value="OmpA_C-like"/>
    <property type="match status" value="1"/>
</dbReference>
<keyword evidence="1" id="KW-0472">Membrane</keyword>
<feature type="coiled-coil region" evidence="2">
    <location>
        <begin position="308"/>
        <end position="391"/>
    </location>
</feature>
<evidence type="ECO:0000259" key="4">
    <source>
        <dbReference type="PROSITE" id="PS51123"/>
    </source>
</evidence>
<dbReference type="InterPro" id="IPR019861">
    <property type="entry name" value="PorP/SprF_Bacteroidetes"/>
</dbReference>